<dbReference type="GO" id="GO:0045892">
    <property type="term" value="P:negative regulation of DNA-templated transcription"/>
    <property type="evidence" value="ECO:0007669"/>
    <property type="project" value="TreeGrafter"/>
</dbReference>
<dbReference type="InterPro" id="IPR014757">
    <property type="entry name" value="Tscrpt_reg_IclR_C"/>
</dbReference>
<gene>
    <name evidence="4" type="ORF">LEUCIP111803_01269</name>
</gene>
<dbReference type="InterPro" id="IPR000835">
    <property type="entry name" value="HTH_MarR-typ"/>
</dbReference>
<protein>
    <recommendedName>
        <fullName evidence="3">IclR-ED domain-containing protein</fullName>
    </recommendedName>
</protein>
<feature type="compositionally biased region" description="Polar residues" evidence="2">
    <location>
        <begin position="251"/>
        <end position="261"/>
    </location>
</feature>
<dbReference type="InterPro" id="IPR005471">
    <property type="entry name" value="Tscrpt_reg_IclR_N"/>
</dbReference>
<evidence type="ECO:0000313" key="4">
    <source>
        <dbReference type="EMBL" id="CAG7610162.1"/>
    </source>
</evidence>
<dbReference type="SMART" id="SM00346">
    <property type="entry name" value="HTH_ICLR"/>
    <property type="match status" value="1"/>
</dbReference>
<dbReference type="PANTHER" id="PTHR30136:SF24">
    <property type="entry name" value="HTH-TYPE TRANSCRIPTIONAL REPRESSOR ALLR"/>
    <property type="match status" value="1"/>
</dbReference>
<dbReference type="Proteomes" id="UP000693892">
    <property type="component" value="Unassembled WGS sequence"/>
</dbReference>
<dbReference type="RefSeq" id="WP_218114890.1">
    <property type="nucleotide sequence ID" value="NZ_CAJVAP010000012.1"/>
</dbReference>
<accession>A0A916JY20</accession>
<proteinExistence type="predicted"/>
<name>A0A916JY20_9MICO</name>
<evidence type="ECO:0000256" key="1">
    <source>
        <dbReference type="ARBA" id="ARBA00023125"/>
    </source>
</evidence>
<organism evidence="4 5">
    <name type="scientific">Leucobacter soli</name>
    <dbReference type="NCBI Taxonomy" id="2812850"/>
    <lineage>
        <taxon>Bacteria</taxon>
        <taxon>Bacillati</taxon>
        <taxon>Actinomycetota</taxon>
        <taxon>Actinomycetes</taxon>
        <taxon>Micrococcales</taxon>
        <taxon>Microbacteriaceae</taxon>
        <taxon>Leucobacter</taxon>
    </lineage>
</organism>
<dbReference type="InterPro" id="IPR050707">
    <property type="entry name" value="HTH_MetabolicPath_Reg"/>
</dbReference>
<evidence type="ECO:0000313" key="5">
    <source>
        <dbReference type="Proteomes" id="UP000693892"/>
    </source>
</evidence>
<sequence>MEISQTTAAALDLLSVIADHPPLTVERLAEHAGTSVDICSRRLHTLAERGYAVLRSDGTWSLGPKLRDLASQVPDPLALAARDRINELAQRFAAAVVIATPAPPNFIIRIEREGRAGPVRVEHLSGVKFHIWQAPPGLALLPALDDAAISEIRSMAPDPGVVSAALDQLRRTGIVVAPSEVMTGRTGVATPITLTSGRTIASLTLAFPGLTIDDPEDTRAQLLTAARQISRRYEQLIEPAADHRSARPRASRSTGTIGVQV</sequence>
<comment type="caution">
    <text evidence="4">The sequence shown here is derived from an EMBL/GenBank/DDBJ whole genome shotgun (WGS) entry which is preliminary data.</text>
</comment>
<keyword evidence="1" id="KW-0238">DNA-binding</keyword>
<dbReference type="GO" id="GO:0003677">
    <property type="term" value="F:DNA binding"/>
    <property type="evidence" value="ECO:0007669"/>
    <property type="project" value="UniProtKB-KW"/>
</dbReference>
<dbReference type="PANTHER" id="PTHR30136">
    <property type="entry name" value="HELIX-TURN-HELIX TRANSCRIPTIONAL REGULATOR, ICLR FAMILY"/>
    <property type="match status" value="1"/>
</dbReference>
<dbReference type="Pfam" id="PF12802">
    <property type="entry name" value="MarR_2"/>
    <property type="match status" value="1"/>
</dbReference>
<feature type="domain" description="IclR-ED" evidence="3">
    <location>
        <begin position="65"/>
        <end position="235"/>
    </location>
</feature>
<dbReference type="PROSITE" id="PS51078">
    <property type="entry name" value="ICLR_ED"/>
    <property type="match status" value="1"/>
</dbReference>
<evidence type="ECO:0000259" key="3">
    <source>
        <dbReference type="PROSITE" id="PS51078"/>
    </source>
</evidence>
<feature type="region of interest" description="Disordered" evidence="2">
    <location>
        <begin position="241"/>
        <end position="261"/>
    </location>
</feature>
<reference evidence="4" key="1">
    <citation type="submission" date="2021-06" db="EMBL/GenBank/DDBJ databases">
        <authorList>
            <person name="Criscuolo A."/>
        </authorList>
    </citation>
    <scope>NUCLEOTIDE SEQUENCE</scope>
    <source>
        <strain evidence="4">CIP111803</strain>
    </source>
</reference>
<dbReference type="AlphaFoldDB" id="A0A916JY20"/>
<dbReference type="EMBL" id="CAJVAP010000012">
    <property type="protein sequence ID" value="CAG7610162.1"/>
    <property type="molecule type" value="Genomic_DNA"/>
</dbReference>
<evidence type="ECO:0000256" key="2">
    <source>
        <dbReference type="SAM" id="MobiDB-lite"/>
    </source>
</evidence>
<keyword evidence="5" id="KW-1185">Reference proteome</keyword>
<dbReference type="GO" id="GO:0003700">
    <property type="term" value="F:DNA-binding transcription factor activity"/>
    <property type="evidence" value="ECO:0007669"/>
    <property type="project" value="InterPro"/>
</dbReference>